<protein>
    <recommendedName>
        <fullName evidence="2">Reverse transcriptase domain-containing protein</fullName>
    </recommendedName>
</protein>
<name>A0A699GNY2_TANCI</name>
<dbReference type="Gene3D" id="2.40.70.10">
    <property type="entry name" value="Acid Proteases"/>
    <property type="match status" value="1"/>
</dbReference>
<evidence type="ECO:0000313" key="1">
    <source>
        <dbReference type="EMBL" id="GEV66033.1"/>
    </source>
</evidence>
<reference evidence="1" key="1">
    <citation type="journal article" date="2019" name="Sci. Rep.">
        <title>Draft genome of Tanacetum cinerariifolium, the natural source of mosquito coil.</title>
        <authorList>
            <person name="Yamashiro T."/>
            <person name="Shiraishi A."/>
            <person name="Satake H."/>
            <person name="Nakayama K."/>
        </authorList>
    </citation>
    <scope>NUCLEOTIDE SEQUENCE</scope>
</reference>
<comment type="caution">
    <text evidence="1">The sequence shown here is derived from an EMBL/GenBank/DDBJ whole genome shotgun (WGS) entry which is preliminary data.</text>
</comment>
<dbReference type="PANTHER" id="PTHR33067:SF9">
    <property type="entry name" value="RNA-DIRECTED DNA POLYMERASE"/>
    <property type="match status" value="1"/>
</dbReference>
<sequence>MASQDTRLSKFEANFKQQQSKMTNKIDTLLKAITDRMARALPSDTVKNPKLNVNTINFVLSACSYHTKDLQCSSHPSTSINAIKTCFKEASHSQTSLLQIRIRVETGQTKEPKSTLEHEFYDLHLNLPVLEVLAHALIYNIMLDIYVKSLELGKNGSTFVQGEVSTKMEDPGIFTLPCRLGDSKPFDTLADLGSCVNIIPLHLFNKLNIRLLEETDHIFGLADGTKSYPVRIVKDVEEIVNRLLEEVEKLEWWFEQDIDNEGEEDEEDEGGSEV</sequence>
<dbReference type="AlphaFoldDB" id="A0A699GNY2"/>
<proteinExistence type="predicted"/>
<dbReference type="EMBL" id="BKCJ010030213">
    <property type="protein sequence ID" value="GEV66033.1"/>
    <property type="molecule type" value="Genomic_DNA"/>
</dbReference>
<dbReference type="PANTHER" id="PTHR33067">
    <property type="entry name" value="RNA-DIRECTED DNA POLYMERASE-RELATED"/>
    <property type="match status" value="1"/>
</dbReference>
<dbReference type="InterPro" id="IPR021109">
    <property type="entry name" value="Peptidase_aspartic_dom_sf"/>
</dbReference>
<gene>
    <name evidence="1" type="ORF">Tci_138010</name>
</gene>
<organism evidence="1">
    <name type="scientific">Tanacetum cinerariifolium</name>
    <name type="common">Dalmatian daisy</name>
    <name type="synonym">Chrysanthemum cinerariifolium</name>
    <dbReference type="NCBI Taxonomy" id="118510"/>
    <lineage>
        <taxon>Eukaryota</taxon>
        <taxon>Viridiplantae</taxon>
        <taxon>Streptophyta</taxon>
        <taxon>Embryophyta</taxon>
        <taxon>Tracheophyta</taxon>
        <taxon>Spermatophyta</taxon>
        <taxon>Magnoliopsida</taxon>
        <taxon>eudicotyledons</taxon>
        <taxon>Gunneridae</taxon>
        <taxon>Pentapetalae</taxon>
        <taxon>asterids</taxon>
        <taxon>campanulids</taxon>
        <taxon>Asterales</taxon>
        <taxon>Asteraceae</taxon>
        <taxon>Asteroideae</taxon>
        <taxon>Anthemideae</taxon>
        <taxon>Anthemidinae</taxon>
        <taxon>Tanacetum</taxon>
    </lineage>
</organism>
<accession>A0A699GNY2</accession>
<evidence type="ECO:0008006" key="2">
    <source>
        <dbReference type="Google" id="ProtNLM"/>
    </source>
</evidence>